<evidence type="ECO:0000313" key="3">
    <source>
        <dbReference type="Proteomes" id="UP000035720"/>
    </source>
</evidence>
<dbReference type="AlphaFoldDB" id="A0A077M8U2"/>
<feature type="compositionally biased region" description="Low complexity" evidence="1">
    <location>
        <begin position="211"/>
        <end position="225"/>
    </location>
</feature>
<protein>
    <submittedName>
        <fullName evidence="2">Uncharacterized protein</fullName>
    </submittedName>
</protein>
<feature type="compositionally biased region" description="Pro residues" evidence="1">
    <location>
        <begin position="171"/>
        <end position="180"/>
    </location>
</feature>
<feature type="compositionally biased region" description="Basic residues" evidence="1">
    <location>
        <begin position="193"/>
        <end position="210"/>
    </location>
</feature>
<gene>
    <name evidence="2" type="ORF">BN13_1540011</name>
</gene>
<organism evidence="2 3">
    <name type="scientific">Nostocoides jenkinsii Ben 74</name>
    <dbReference type="NCBI Taxonomy" id="1193518"/>
    <lineage>
        <taxon>Bacteria</taxon>
        <taxon>Bacillati</taxon>
        <taxon>Actinomycetota</taxon>
        <taxon>Actinomycetes</taxon>
        <taxon>Micrococcales</taxon>
        <taxon>Intrasporangiaceae</taxon>
        <taxon>Nostocoides</taxon>
    </lineage>
</organism>
<keyword evidence="3" id="KW-1185">Reference proteome</keyword>
<dbReference type="Proteomes" id="UP000035720">
    <property type="component" value="Unassembled WGS sequence"/>
</dbReference>
<sequence>MQQAEELYRAQGRTAGAAIALVERLRLTPDPDPDLLAEQAEILTAAGLPRDAANAWLTSAAASRDRGDLASARARWARVPTIVNGDPVAALEAQARMDLLDGQHQRAAQWIASALQVVDQRAAVAAAPDLRQRISARRIRFEQLARQLNEHDAPHRQLDALLRGRPRRPRSPCPRPPPPSSCGRTGATWRGASPRRRRTRRRWCRCRRSSWRSSAPCAKPSGRPSPGRRPAPPMAWPMSPPQPAPR</sequence>
<feature type="compositionally biased region" description="Pro residues" evidence="1">
    <location>
        <begin position="227"/>
        <end position="246"/>
    </location>
</feature>
<evidence type="ECO:0000256" key="1">
    <source>
        <dbReference type="SAM" id="MobiDB-lite"/>
    </source>
</evidence>
<evidence type="ECO:0000313" key="2">
    <source>
        <dbReference type="EMBL" id="CCI52280.1"/>
    </source>
</evidence>
<name>A0A077M8U2_9MICO</name>
<comment type="caution">
    <text evidence="2">The sequence shown here is derived from an EMBL/GenBank/DDBJ whole genome shotgun (WGS) entry which is preliminary data.</text>
</comment>
<dbReference type="STRING" id="1193518.BN13_1540011"/>
<dbReference type="EMBL" id="CAJC01000062">
    <property type="protein sequence ID" value="CCI52280.1"/>
    <property type="molecule type" value="Genomic_DNA"/>
</dbReference>
<proteinExistence type="predicted"/>
<reference evidence="2 3" key="1">
    <citation type="journal article" date="2013" name="ISME J.">
        <title>A metabolic model for members of the genus Tetrasphaera involved in enhanced biological phosphorus removal.</title>
        <authorList>
            <person name="Kristiansen R."/>
            <person name="Nguyen H.T.T."/>
            <person name="Saunders A.M."/>
            <person name="Nielsen J.L."/>
            <person name="Wimmer R."/>
            <person name="Le V.Q."/>
            <person name="McIlroy S.J."/>
            <person name="Petrovski S."/>
            <person name="Seviour R.J."/>
            <person name="Calteau A."/>
            <person name="Nielsen K.L."/>
            <person name="Nielsen P.H."/>
        </authorList>
    </citation>
    <scope>NUCLEOTIDE SEQUENCE [LARGE SCALE GENOMIC DNA]</scope>
    <source>
        <strain evidence="2 3">Ben 74</strain>
    </source>
</reference>
<feature type="region of interest" description="Disordered" evidence="1">
    <location>
        <begin position="150"/>
        <end position="246"/>
    </location>
</feature>
<accession>A0A077M8U2</accession>
<feature type="compositionally biased region" description="Low complexity" evidence="1">
    <location>
        <begin position="181"/>
        <end position="192"/>
    </location>
</feature>